<dbReference type="EMBL" id="BMAO01029884">
    <property type="protein sequence ID" value="GFQ64242.1"/>
    <property type="molecule type" value="Genomic_DNA"/>
</dbReference>
<comment type="caution">
    <text evidence="6">The sequence shown here is derived from an EMBL/GenBank/DDBJ whole genome shotgun (WGS) entry which is preliminary data.</text>
</comment>
<keyword evidence="3" id="KW-0732">Signal</keyword>
<evidence type="ECO:0000256" key="2">
    <source>
        <dbReference type="ARBA" id="ARBA00022525"/>
    </source>
</evidence>
<dbReference type="Proteomes" id="UP000887116">
    <property type="component" value="Unassembled WGS sequence"/>
</dbReference>
<keyword evidence="7" id="KW-1185">Reference proteome</keyword>
<dbReference type="PANTHER" id="PTHR22906">
    <property type="entry name" value="PROPERDIN"/>
    <property type="match status" value="1"/>
</dbReference>
<comment type="subcellular location">
    <subcellularLocation>
        <location evidence="1">Secreted</location>
    </subcellularLocation>
</comment>
<accession>A0A8X6EXN7</accession>
<dbReference type="FunFam" id="2.20.100.10:FF:000002">
    <property type="entry name" value="Unc-5 netrin receptor C"/>
    <property type="match status" value="1"/>
</dbReference>
<name>A0A8X6EXN7_TRICU</name>
<sequence length="200" mass="22254">MNCVASGEEFISPVPFNKAIPFLDLKQNGDRYQLSELKSFTILPEGFDFNLRTETQIEFSLIVHRVSRRHSHHLTFSSVLLSSASHFQFDSSEPEGPWFSGRSLLRFASAVDGRWTSWSSWSGCGPDCRHHRRRSCSNPSPSGGGRYCLGKDLTSSNCTGGLCKVGKEKEPALSYGTEAEEEGKQLAVAFEFKIATGLYF</sequence>
<dbReference type="InterPro" id="IPR036383">
    <property type="entry name" value="TSP1_rpt_sf"/>
</dbReference>
<dbReference type="Gene3D" id="2.20.100.10">
    <property type="entry name" value="Thrombospondin type-1 (TSP1) repeat"/>
    <property type="match status" value="1"/>
</dbReference>
<dbReference type="OrthoDB" id="5973910at2759"/>
<dbReference type="SUPFAM" id="SSF82895">
    <property type="entry name" value="TSP-1 type 1 repeat"/>
    <property type="match status" value="1"/>
</dbReference>
<gene>
    <name evidence="6" type="primary">LSTR_LSTR007767</name>
    <name evidence="6" type="ORF">TNCT_112521</name>
</gene>
<dbReference type="AlphaFoldDB" id="A0A8X6EXN7"/>
<dbReference type="InterPro" id="IPR052065">
    <property type="entry name" value="Compl_asym_regulator"/>
</dbReference>
<dbReference type="PANTHER" id="PTHR22906:SF43">
    <property type="entry name" value="PROPERDIN"/>
    <property type="match status" value="1"/>
</dbReference>
<dbReference type="PROSITE" id="PS50092">
    <property type="entry name" value="TSP1"/>
    <property type="match status" value="1"/>
</dbReference>
<evidence type="ECO:0000313" key="6">
    <source>
        <dbReference type="EMBL" id="GFQ64242.1"/>
    </source>
</evidence>
<reference evidence="6" key="1">
    <citation type="submission" date="2020-07" db="EMBL/GenBank/DDBJ databases">
        <title>Multicomponent nature underlies the extraordinary mechanical properties of spider dragline silk.</title>
        <authorList>
            <person name="Kono N."/>
            <person name="Nakamura H."/>
            <person name="Mori M."/>
            <person name="Yoshida Y."/>
            <person name="Ohtoshi R."/>
            <person name="Malay A.D."/>
            <person name="Moran D.A.P."/>
            <person name="Tomita M."/>
            <person name="Numata K."/>
            <person name="Arakawa K."/>
        </authorList>
    </citation>
    <scope>NUCLEOTIDE SEQUENCE</scope>
</reference>
<dbReference type="InterPro" id="IPR000884">
    <property type="entry name" value="TSP1_rpt"/>
</dbReference>
<evidence type="ECO:0000256" key="5">
    <source>
        <dbReference type="ARBA" id="ARBA00023157"/>
    </source>
</evidence>
<protein>
    <submittedName>
        <fullName evidence="6">Uncharacterized protein</fullName>
    </submittedName>
</protein>
<evidence type="ECO:0000256" key="1">
    <source>
        <dbReference type="ARBA" id="ARBA00004613"/>
    </source>
</evidence>
<keyword evidence="5" id="KW-1015">Disulfide bond</keyword>
<proteinExistence type="predicted"/>
<keyword evidence="4" id="KW-0677">Repeat</keyword>
<organism evidence="6 7">
    <name type="scientific">Trichonephila clavata</name>
    <name type="common">Joro spider</name>
    <name type="synonym">Nephila clavata</name>
    <dbReference type="NCBI Taxonomy" id="2740835"/>
    <lineage>
        <taxon>Eukaryota</taxon>
        <taxon>Metazoa</taxon>
        <taxon>Ecdysozoa</taxon>
        <taxon>Arthropoda</taxon>
        <taxon>Chelicerata</taxon>
        <taxon>Arachnida</taxon>
        <taxon>Araneae</taxon>
        <taxon>Araneomorphae</taxon>
        <taxon>Entelegynae</taxon>
        <taxon>Araneoidea</taxon>
        <taxon>Nephilidae</taxon>
        <taxon>Trichonephila</taxon>
    </lineage>
</organism>
<dbReference type="SMART" id="SM00209">
    <property type="entry name" value="TSP1"/>
    <property type="match status" value="1"/>
</dbReference>
<keyword evidence="2" id="KW-0964">Secreted</keyword>
<evidence type="ECO:0000256" key="4">
    <source>
        <dbReference type="ARBA" id="ARBA00022737"/>
    </source>
</evidence>
<evidence type="ECO:0000256" key="3">
    <source>
        <dbReference type="ARBA" id="ARBA00022729"/>
    </source>
</evidence>
<evidence type="ECO:0000313" key="7">
    <source>
        <dbReference type="Proteomes" id="UP000887116"/>
    </source>
</evidence>